<evidence type="ECO:0000313" key="2">
    <source>
        <dbReference type="Proteomes" id="UP001195624"/>
    </source>
</evidence>
<keyword evidence="2" id="KW-1185">Reference proteome</keyword>
<dbReference type="PROSITE" id="PS51365">
    <property type="entry name" value="RENAL_DIPEPTIDASE_2"/>
    <property type="match status" value="1"/>
</dbReference>
<organism evidence="1 2">
    <name type="scientific">Winslowiella toletana</name>
    <dbReference type="NCBI Taxonomy" id="92490"/>
    <lineage>
        <taxon>Bacteria</taxon>
        <taxon>Pseudomonadati</taxon>
        <taxon>Pseudomonadota</taxon>
        <taxon>Gammaproteobacteria</taxon>
        <taxon>Enterobacterales</taxon>
        <taxon>Erwiniaceae</taxon>
        <taxon>Winslowiella</taxon>
    </lineage>
</organism>
<dbReference type="Gene3D" id="3.20.20.140">
    <property type="entry name" value="Metal-dependent hydrolases"/>
    <property type="match status" value="1"/>
</dbReference>
<keyword evidence="1" id="KW-0378">Hydrolase</keyword>
<dbReference type="InterPro" id="IPR000180">
    <property type="entry name" value="Dipep_AS"/>
</dbReference>
<evidence type="ECO:0000313" key="1">
    <source>
        <dbReference type="EMBL" id="MBP2171441.1"/>
    </source>
</evidence>
<dbReference type="PROSITE" id="PS00869">
    <property type="entry name" value="RENAL_DIPEPTIDASE_1"/>
    <property type="match status" value="1"/>
</dbReference>
<dbReference type="GO" id="GO:0016805">
    <property type="term" value="F:dipeptidase activity"/>
    <property type="evidence" value="ECO:0007669"/>
    <property type="project" value="UniProtKB-KW"/>
</dbReference>
<dbReference type="InterPro" id="IPR008257">
    <property type="entry name" value="Pept_M19"/>
</dbReference>
<dbReference type="EMBL" id="JAGGMQ010000001">
    <property type="protein sequence ID" value="MBP2171441.1"/>
    <property type="molecule type" value="Genomic_DNA"/>
</dbReference>
<protein>
    <submittedName>
        <fullName evidence="1">Membrane dipeptidase</fullName>
        <ecNumber evidence="1">3.4.13.19</ecNumber>
    </submittedName>
</protein>
<comment type="caution">
    <text evidence="1">The sequence shown here is derived from an EMBL/GenBank/DDBJ whole genome shotgun (WGS) entry which is preliminary data.</text>
</comment>
<gene>
    <name evidence="1" type="ORF">J2125_004633</name>
</gene>
<reference evidence="2" key="1">
    <citation type="submission" date="2023-07" db="EMBL/GenBank/DDBJ databases">
        <title>Genome mining of underrepresented organisms for secondary metabolites.</title>
        <authorList>
            <person name="D'Agostino P.M."/>
        </authorList>
    </citation>
    <scope>NUCLEOTIDE SEQUENCE [LARGE SCALE GENOMIC DNA]</scope>
    <source>
        <strain evidence="2">WS4403</strain>
    </source>
</reference>
<name>A0ABS4PFM7_9GAMM</name>
<keyword evidence="1" id="KW-0645">Protease</keyword>
<dbReference type="Proteomes" id="UP001195624">
    <property type="component" value="Unassembled WGS sequence"/>
</dbReference>
<dbReference type="SUPFAM" id="SSF51556">
    <property type="entry name" value="Metallo-dependent hydrolases"/>
    <property type="match status" value="1"/>
</dbReference>
<dbReference type="InterPro" id="IPR032466">
    <property type="entry name" value="Metal_Hydrolase"/>
</dbReference>
<accession>A0ABS4PFM7</accession>
<sequence length="348" mass="37723">MTDRPIFCTPPIFDGHNDLLLRLWLDDDRDATALFLDGALDGHLDLARIRRGGLAGGLFAVFIPPASYMPQLKPQASPQPHDALAITRAQISLLQQLETRSGGRAKVCRTVTEIETCMQQGVLALVLHIEGAEAIDASLSQLDEFYDAGLRSIGPLWNLPNQFGYGVTGDFPGSPDSGDGLTPAGLALIHACNQRKILIDLSHMNEKAFWQTANYSDAPLVASHSNVHALCPQPRNLTDKQLAAIAERNGFVGINFGNAFLRADGKRDADTPLSQIVRHLDYLLEKLGEEGVGFGSDFDGIGVPAALGDVAGLPLLIEAMHSAGYERALIEKIAWRNWLTVLKKTWGS</sequence>
<dbReference type="EC" id="3.4.13.19" evidence="1"/>
<dbReference type="CDD" id="cd01301">
    <property type="entry name" value="rDP_like"/>
    <property type="match status" value="1"/>
</dbReference>
<dbReference type="Pfam" id="PF01244">
    <property type="entry name" value="Peptidase_M19"/>
    <property type="match status" value="1"/>
</dbReference>
<keyword evidence="1" id="KW-0224">Dipeptidase</keyword>
<dbReference type="PANTHER" id="PTHR10443">
    <property type="entry name" value="MICROSOMAL DIPEPTIDASE"/>
    <property type="match status" value="1"/>
</dbReference>
<proteinExistence type="predicted"/>
<dbReference type="PANTHER" id="PTHR10443:SF12">
    <property type="entry name" value="DIPEPTIDASE"/>
    <property type="match status" value="1"/>
</dbReference>
<dbReference type="RefSeq" id="WP_017802384.1">
    <property type="nucleotide sequence ID" value="NZ_JAGGMQ010000001.1"/>
</dbReference>